<evidence type="ECO:0000313" key="3">
    <source>
        <dbReference type="Proteomes" id="UP001197214"/>
    </source>
</evidence>
<accession>A0ABS6XM26</accession>
<keyword evidence="1" id="KW-0472">Membrane</keyword>
<sequence>MPTQYREIRSAALLIAILSVYYGAVVASGRVASDELIKLSAVYLGGAAALWAVLGLIGLLAMLARHGILPTAGQRPLLQHLFCDI</sequence>
<organism evidence="2 3">
    <name type="scientific">Stakelama flava</name>
    <dbReference type="NCBI Taxonomy" id="2860338"/>
    <lineage>
        <taxon>Bacteria</taxon>
        <taxon>Pseudomonadati</taxon>
        <taxon>Pseudomonadota</taxon>
        <taxon>Alphaproteobacteria</taxon>
        <taxon>Sphingomonadales</taxon>
        <taxon>Sphingomonadaceae</taxon>
        <taxon>Stakelama</taxon>
    </lineage>
</organism>
<comment type="caution">
    <text evidence="2">The sequence shown here is derived from an EMBL/GenBank/DDBJ whole genome shotgun (WGS) entry which is preliminary data.</text>
</comment>
<dbReference type="EMBL" id="JAHWZX010000008">
    <property type="protein sequence ID" value="MBW4331267.1"/>
    <property type="molecule type" value="Genomic_DNA"/>
</dbReference>
<gene>
    <name evidence="2" type="ORF">KY084_10325</name>
</gene>
<proteinExistence type="predicted"/>
<keyword evidence="1" id="KW-1133">Transmembrane helix</keyword>
<keyword evidence="1" id="KW-0812">Transmembrane</keyword>
<protein>
    <submittedName>
        <fullName evidence="2">Uncharacterized protein</fullName>
    </submittedName>
</protein>
<dbReference type="RefSeq" id="WP_219238372.1">
    <property type="nucleotide sequence ID" value="NZ_JAHWZX010000008.1"/>
</dbReference>
<evidence type="ECO:0000256" key="1">
    <source>
        <dbReference type="SAM" id="Phobius"/>
    </source>
</evidence>
<feature type="transmembrane region" description="Helical" evidence="1">
    <location>
        <begin position="12"/>
        <end position="29"/>
    </location>
</feature>
<reference evidence="2 3" key="1">
    <citation type="submission" date="2021-07" db="EMBL/GenBank/DDBJ databases">
        <title>Stakelama flava sp. nov., a novel endophytic bacterium isolated from branch of Kandelia candel.</title>
        <authorList>
            <person name="Tuo L."/>
        </authorList>
    </citation>
    <scope>NUCLEOTIDE SEQUENCE [LARGE SCALE GENOMIC DNA]</scope>
    <source>
        <strain evidence="2 3">CBK3Z-3</strain>
    </source>
</reference>
<evidence type="ECO:0000313" key="2">
    <source>
        <dbReference type="EMBL" id="MBW4331267.1"/>
    </source>
</evidence>
<keyword evidence="3" id="KW-1185">Reference proteome</keyword>
<name>A0ABS6XM26_9SPHN</name>
<dbReference type="Proteomes" id="UP001197214">
    <property type="component" value="Unassembled WGS sequence"/>
</dbReference>
<feature type="transmembrane region" description="Helical" evidence="1">
    <location>
        <begin position="41"/>
        <end position="64"/>
    </location>
</feature>